<organism evidence="2">
    <name type="scientific">uncultured Caudovirales phage</name>
    <dbReference type="NCBI Taxonomy" id="2100421"/>
    <lineage>
        <taxon>Viruses</taxon>
        <taxon>Duplodnaviria</taxon>
        <taxon>Heunggongvirae</taxon>
        <taxon>Uroviricota</taxon>
        <taxon>Caudoviricetes</taxon>
        <taxon>Peduoviridae</taxon>
        <taxon>Maltschvirus</taxon>
        <taxon>Maltschvirus maltsch</taxon>
    </lineage>
</organism>
<name>A0A6J5P2H4_9CAUD</name>
<protein>
    <submittedName>
        <fullName evidence="2">DNA helicase, DnaB-like, C-terminal</fullName>
    </submittedName>
</protein>
<dbReference type="GO" id="GO:0005524">
    <property type="term" value="F:ATP binding"/>
    <property type="evidence" value="ECO:0007669"/>
    <property type="project" value="InterPro"/>
</dbReference>
<dbReference type="PROSITE" id="PS51199">
    <property type="entry name" value="SF4_HELICASE"/>
    <property type="match status" value="1"/>
</dbReference>
<gene>
    <name evidence="2" type="ORF">UFOVP811_38</name>
</gene>
<evidence type="ECO:0000259" key="1">
    <source>
        <dbReference type="PROSITE" id="PS51199"/>
    </source>
</evidence>
<dbReference type="EMBL" id="LR796748">
    <property type="protein sequence ID" value="CAB4163551.1"/>
    <property type="molecule type" value="Genomic_DNA"/>
</dbReference>
<dbReference type="PANTHER" id="PTHR30153">
    <property type="entry name" value="REPLICATIVE DNA HELICASE DNAB"/>
    <property type="match status" value="1"/>
</dbReference>
<keyword evidence="2" id="KW-0547">Nucleotide-binding</keyword>
<dbReference type="InterPro" id="IPR007694">
    <property type="entry name" value="DNA_helicase_DnaB-like_C"/>
</dbReference>
<keyword evidence="2" id="KW-0347">Helicase</keyword>
<dbReference type="InterPro" id="IPR027417">
    <property type="entry name" value="P-loop_NTPase"/>
</dbReference>
<evidence type="ECO:0000313" key="2">
    <source>
        <dbReference type="EMBL" id="CAB4163551.1"/>
    </source>
</evidence>
<keyword evidence="2" id="KW-0378">Hydrolase</keyword>
<dbReference type="GO" id="GO:0003678">
    <property type="term" value="F:DNA helicase activity"/>
    <property type="evidence" value="ECO:0007669"/>
    <property type="project" value="InterPro"/>
</dbReference>
<keyword evidence="2" id="KW-0067">ATP-binding</keyword>
<dbReference type="PANTHER" id="PTHR30153:SF2">
    <property type="entry name" value="REPLICATIVE DNA HELICASE"/>
    <property type="match status" value="1"/>
</dbReference>
<feature type="domain" description="SF4 helicase" evidence="1">
    <location>
        <begin position="1"/>
        <end position="194"/>
    </location>
</feature>
<proteinExistence type="predicted"/>
<dbReference type="GO" id="GO:0006260">
    <property type="term" value="P:DNA replication"/>
    <property type="evidence" value="ECO:0007669"/>
    <property type="project" value="InterPro"/>
</dbReference>
<reference evidence="2" key="1">
    <citation type="submission" date="2020-04" db="EMBL/GenBank/DDBJ databases">
        <authorList>
            <person name="Chiriac C."/>
            <person name="Salcher M."/>
            <person name="Ghai R."/>
            <person name="Kavagutti S V."/>
        </authorList>
    </citation>
    <scope>NUCLEOTIDE SEQUENCE</scope>
</reference>
<dbReference type="SUPFAM" id="SSF52540">
    <property type="entry name" value="P-loop containing nucleoside triphosphate hydrolases"/>
    <property type="match status" value="1"/>
</dbReference>
<dbReference type="Pfam" id="PF03796">
    <property type="entry name" value="DnaB_C"/>
    <property type="match status" value="1"/>
</dbReference>
<dbReference type="Gene3D" id="3.40.50.300">
    <property type="entry name" value="P-loop containing nucleotide triphosphate hydrolases"/>
    <property type="match status" value="1"/>
</dbReference>
<sequence>MNKGILVISLEMPANQIIDRLVARLGSVSLRTLAEGAKNERDIRGVHSAIQKLNSSRLVVRDDLYDIANICATARAMAKSPDGLGVLFVDYIQLVRCDLGKDSSREREVAEVSRSLRLLGIELGCLVISITQLNEQGKARESRAIGQDATAVMVVKLSDDPEFREIGIPIQRNGPCGVSTNLRFHGKTATFHNE</sequence>
<accession>A0A6J5P2H4</accession>